<protein>
    <submittedName>
        <fullName evidence="2">Uncharacterized protein</fullName>
    </submittedName>
</protein>
<gene>
    <name evidence="2" type="ORF">BSAL_37880</name>
</gene>
<feature type="compositionally biased region" description="Polar residues" evidence="1">
    <location>
        <begin position="783"/>
        <end position="792"/>
    </location>
</feature>
<feature type="region of interest" description="Disordered" evidence="1">
    <location>
        <begin position="704"/>
        <end position="736"/>
    </location>
</feature>
<feature type="compositionally biased region" description="Low complexity" evidence="1">
    <location>
        <begin position="799"/>
        <end position="814"/>
    </location>
</feature>
<dbReference type="Proteomes" id="UP000051952">
    <property type="component" value="Unassembled WGS sequence"/>
</dbReference>
<feature type="region of interest" description="Disordered" evidence="1">
    <location>
        <begin position="116"/>
        <end position="137"/>
    </location>
</feature>
<feature type="region of interest" description="Disordered" evidence="1">
    <location>
        <begin position="588"/>
        <end position="649"/>
    </location>
</feature>
<name>A0A0S4JLX0_BODSA</name>
<dbReference type="EMBL" id="CYKH01002052">
    <property type="protein sequence ID" value="CUG92530.1"/>
    <property type="molecule type" value="Genomic_DNA"/>
</dbReference>
<feature type="compositionally biased region" description="Polar residues" evidence="1">
    <location>
        <begin position="964"/>
        <end position="982"/>
    </location>
</feature>
<evidence type="ECO:0000256" key="1">
    <source>
        <dbReference type="SAM" id="MobiDB-lite"/>
    </source>
</evidence>
<dbReference type="AlphaFoldDB" id="A0A0S4JLX0"/>
<organism evidence="2 3">
    <name type="scientific">Bodo saltans</name>
    <name type="common">Flagellated protozoan</name>
    <dbReference type="NCBI Taxonomy" id="75058"/>
    <lineage>
        <taxon>Eukaryota</taxon>
        <taxon>Discoba</taxon>
        <taxon>Euglenozoa</taxon>
        <taxon>Kinetoplastea</taxon>
        <taxon>Metakinetoplastina</taxon>
        <taxon>Eubodonida</taxon>
        <taxon>Bodonidae</taxon>
        <taxon>Bodo</taxon>
    </lineage>
</organism>
<feature type="region of interest" description="Disordered" evidence="1">
    <location>
        <begin position="663"/>
        <end position="688"/>
    </location>
</feature>
<evidence type="ECO:0000313" key="3">
    <source>
        <dbReference type="Proteomes" id="UP000051952"/>
    </source>
</evidence>
<feature type="compositionally biased region" description="Low complexity" evidence="1">
    <location>
        <begin position="704"/>
        <end position="729"/>
    </location>
</feature>
<proteinExistence type="predicted"/>
<feature type="region of interest" description="Disordered" evidence="1">
    <location>
        <begin position="318"/>
        <end position="337"/>
    </location>
</feature>
<keyword evidence="3" id="KW-1185">Reference proteome</keyword>
<reference evidence="3" key="1">
    <citation type="submission" date="2015-09" db="EMBL/GenBank/DDBJ databases">
        <authorList>
            <consortium name="Pathogen Informatics"/>
        </authorList>
    </citation>
    <scope>NUCLEOTIDE SEQUENCE [LARGE SCALE GENOMIC DNA]</scope>
    <source>
        <strain evidence="3">Lake Konstanz</strain>
    </source>
</reference>
<evidence type="ECO:0000313" key="2">
    <source>
        <dbReference type="EMBL" id="CUG92530.1"/>
    </source>
</evidence>
<accession>A0A0S4JLX0</accession>
<feature type="compositionally biased region" description="Basic and acidic residues" evidence="1">
    <location>
        <begin position="388"/>
        <end position="397"/>
    </location>
</feature>
<feature type="region of interest" description="Disordered" evidence="1">
    <location>
        <begin position="359"/>
        <end position="416"/>
    </location>
</feature>
<feature type="region of interest" description="Disordered" evidence="1">
    <location>
        <begin position="964"/>
        <end position="996"/>
    </location>
</feature>
<feature type="region of interest" description="Disordered" evidence="1">
    <location>
        <begin position="260"/>
        <end position="284"/>
    </location>
</feature>
<dbReference type="VEuPathDB" id="TriTrypDB:BSAL_37880"/>
<feature type="region of interest" description="Disordered" evidence="1">
    <location>
        <begin position="782"/>
        <end position="821"/>
    </location>
</feature>
<feature type="compositionally biased region" description="Low complexity" evidence="1">
    <location>
        <begin position="120"/>
        <end position="131"/>
    </location>
</feature>
<sequence>MPPMNTHYVIPFASSAATLGDFSNSQIPNYHTATPQVAPSSSCAIDALAVGGHGAAIHKMSPALASYATTASTSPHQNHQHYNAWDVRGPSVVTDYSANIQKYTTQDLFPTKIRASLARSQSPPESSPSLPTVTARQQASLQLRSALGQQHLHRHPALIRPTIESGAVWGDAHSTTAPTFTPRDSLNSSAAFVASLDRLRRSESLIDESQDSMRTRRTAGSTKAAATAMDEGASAYGGGGSSHVSFCDEAVGAQQILGKDRAAGGAAESSGNRSTTHGRPPIAQPLSTTVASREHNVMPPPMCDTSVAFDVEIEDDAVAKSEQPAAPRRSQKELPDDEEDVFLDVRCEEDQHEIFFFEDDAVAKSEQPAAAPRRSQKELQDDEDDVFLDVRCEEDHHHERRRATTSSSQQRDASPAFSTNSFLTVLSGRAASARGISSELFDKATSPTRPTSTSSVVDDSRLRRPVDTNAFVSKWNHERSHPTTTTTSPPLTTTVADSEQRLRTLSVAMEAVVPSVPPQDASGTRPAAAAPFALSVPRERSPAFHEFIQMFGRNSEERDLMLLEVQRQRVAAEAAVIELQIKSMERDLKEASPLSRHLSSRTTLPPPLTHHEQHQRPQKSAAVDLTSAYPSQQSPPPPSSTLASPWRPQHQVTEATLQGNHAIHSPLPVAPSTAAATGFKPAPTRSQPKATTLQELFALAATTSSAARQTSTTRASSSSNAQQQRAISALLPRDDMRPTRLEELAASASPLPAATGAAGAASPGPSIPAAVSQKLLTIDRQGHLSSATSSAGHTGEGRSSSSSSQRNWSVSSPSAAGTPTTRGVATVLPLTLPFSPSDQKFAPIVYRNCSALRPLTRSLLSTLIRLDSGSNGSVTLTDCVTAVQSVLEKANVGPVDIANTSSFLAEIMPRVQHAHHGGGGGGSGATTAAAASTHSIPYAALVSTIVEIATEDPSRAHTPFAASLTSPQMNTNTRAQQQTSSYRHFDFGSPTFPQFA</sequence>